<protein>
    <recommendedName>
        <fullName evidence="3">3-methyl-2-oxobutanoate hydroxymethyltransferase</fullName>
        <ecNumber evidence="3">2.1.2.11</ecNumber>
    </recommendedName>
</protein>
<dbReference type="GO" id="GO:0000287">
    <property type="term" value="F:magnesium ion binding"/>
    <property type="evidence" value="ECO:0007669"/>
    <property type="project" value="TreeGrafter"/>
</dbReference>
<evidence type="ECO:0000256" key="2">
    <source>
        <dbReference type="ARBA" id="ARBA00008676"/>
    </source>
</evidence>
<dbReference type="FunFam" id="3.20.20.60:FF:000003">
    <property type="entry name" value="3-methyl-2-oxobutanoate hydroxymethyltransferase"/>
    <property type="match status" value="1"/>
</dbReference>
<comment type="catalytic activity">
    <reaction evidence="5">
        <text>(6R)-5,10-methylene-5,6,7,8-tetrahydrofolate + 3-methyl-2-oxobutanoate + H2O = 2-dehydropantoate + (6S)-5,6,7,8-tetrahydrofolate</text>
        <dbReference type="Rhea" id="RHEA:11824"/>
        <dbReference type="ChEBI" id="CHEBI:11561"/>
        <dbReference type="ChEBI" id="CHEBI:11851"/>
        <dbReference type="ChEBI" id="CHEBI:15377"/>
        <dbReference type="ChEBI" id="CHEBI:15636"/>
        <dbReference type="ChEBI" id="CHEBI:57453"/>
        <dbReference type="EC" id="2.1.2.11"/>
    </reaction>
</comment>
<dbReference type="GO" id="GO:0015940">
    <property type="term" value="P:pantothenate biosynthetic process"/>
    <property type="evidence" value="ECO:0007669"/>
    <property type="project" value="InterPro"/>
</dbReference>
<organism evidence="6 7">
    <name type="scientific">Chrysophaeum taylorii</name>
    <dbReference type="NCBI Taxonomy" id="2483200"/>
    <lineage>
        <taxon>Eukaryota</taxon>
        <taxon>Sar</taxon>
        <taxon>Stramenopiles</taxon>
        <taxon>Ochrophyta</taxon>
        <taxon>Pelagophyceae</taxon>
        <taxon>Pelagomonadales</taxon>
        <taxon>Pelagomonadaceae</taxon>
        <taxon>Chrysophaeum</taxon>
    </lineage>
</organism>
<dbReference type="GO" id="GO:0003864">
    <property type="term" value="F:3-methyl-2-oxobutanoate hydroxymethyltransferase activity"/>
    <property type="evidence" value="ECO:0007669"/>
    <property type="project" value="UniProtKB-EC"/>
</dbReference>
<dbReference type="PIRSF" id="PIRSF000388">
    <property type="entry name" value="Pantoate_hydroxy_MeTrfase"/>
    <property type="match status" value="1"/>
</dbReference>
<dbReference type="Gene3D" id="3.20.20.60">
    <property type="entry name" value="Phosphoenolpyruvate-binding domains"/>
    <property type="match status" value="1"/>
</dbReference>
<dbReference type="NCBIfam" id="TIGR00222">
    <property type="entry name" value="panB"/>
    <property type="match status" value="1"/>
</dbReference>
<name>A0AAD7XGN2_9STRA</name>
<comment type="caution">
    <text evidence="6">The sequence shown here is derived from an EMBL/GenBank/DDBJ whole genome shotgun (WGS) entry which is preliminary data.</text>
</comment>
<dbReference type="EC" id="2.1.2.11" evidence="3"/>
<dbReference type="EMBL" id="JAQMWT010000670">
    <property type="protein sequence ID" value="KAJ8598588.1"/>
    <property type="molecule type" value="Genomic_DNA"/>
</dbReference>
<evidence type="ECO:0000256" key="4">
    <source>
        <dbReference type="ARBA" id="ARBA00022679"/>
    </source>
</evidence>
<gene>
    <name evidence="6" type="ORF">CTAYLR_001723</name>
</gene>
<dbReference type="PANTHER" id="PTHR20881">
    <property type="entry name" value="3-METHYL-2-OXOBUTANOATE HYDROXYMETHYLTRANSFERASE"/>
    <property type="match status" value="1"/>
</dbReference>
<accession>A0AAD7XGN2</accession>
<dbReference type="Pfam" id="PF02548">
    <property type="entry name" value="Pantoate_transf"/>
    <property type="match status" value="1"/>
</dbReference>
<evidence type="ECO:0000313" key="6">
    <source>
        <dbReference type="EMBL" id="KAJ8598588.1"/>
    </source>
</evidence>
<dbReference type="AlphaFoldDB" id="A0AAD7XGN2"/>
<dbReference type="CDD" id="cd06557">
    <property type="entry name" value="KPHMT-like"/>
    <property type="match status" value="1"/>
</dbReference>
<reference evidence="6" key="1">
    <citation type="submission" date="2023-01" db="EMBL/GenBank/DDBJ databases">
        <title>Metagenome sequencing of chrysophaentin producing Chrysophaeum taylorii.</title>
        <authorList>
            <person name="Davison J."/>
            <person name="Bewley C."/>
        </authorList>
    </citation>
    <scope>NUCLEOTIDE SEQUENCE</scope>
    <source>
        <strain evidence="6">NIES-1699</strain>
    </source>
</reference>
<keyword evidence="4" id="KW-0808">Transferase</keyword>
<evidence type="ECO:0000256" key="3">
    <source>
        <dbReference type="ARBA" id="ARBA00012618"/>
    </source>
</evidence>
<proteinExistence type="inferred from homology"/>
<dbReference type="InterPro" id="IPR015813">
    <property type="entry name" value="Pyrv/PenolPyrv_kinase-like_dom"/>
</dbReference>
<sequence>MRRAKVSALSLLRMKRMKEKICMVTCYDYPSASHVECAGVDVALCGDSLGMVELGYATTQPVTLEEMLHHCRAVRRGLSDEGPMLVCDLPFGSYEESPEVALRAAYRVMKEGGADAVKVEGGRSIAPSVSKLVKSGVAVLGHVGLLPQSISTLGGFRAQGRTAVKARSILDDALALQDAGAFGVVAECVPPPLGRALSESLEIPVIGIGAGPFVDGQVLVYHDLLGALSHPHHRRFVPKFCKVFADLGDKAVEGLEAYKQDVKQGTFPDDDYSPYEMPEEEAAKFQAMLDIDREVRAAKSKQVKQRLKDQDEYETIHLY</sequence>
<evidence type="ECO:0000256" key="1">
    <source>
        <dbReference type="ARBA" id="ARBA00005033"/>
    </source>
</evidence>
<dbReference type="SUPFAM" id="SSF51621">
    <property type="entry name" value="Phosphoenolpyruvate/pyruvate domain"/>
    <property type="match status" value="1"/>
</dbReference>
<dbReference type="GO" id="GO:0005739">
    <property type="term" value="C:mitochondrion"/>
    <property type="evidence" value="ECO:0007669"/>
    <property type="project" value="TreeGrafter"/>
</dbReference>
<comment type="pathway">
    <text evidence="1">Cofactor biosynthesis; (R)-pantothenate biosynthesis; (R)-pantoate from 3-methyl-2-oxobutanoate: step 1/2.</text>
</comment>
<dbReference type="Proteomes" id="UP001230188">
    <property type="component" value="Unassembled WGS sequence"/>
</dbReference>
<dbReference type="InterPro" id="IPR040442">
    <property type="entry name" value="Pyrv_kinase-like_dom_sf"/>
</dbReference>
<dbReference type="PANTHER" id="PTHR20881:SF0">
    <property type="entry name" value="3-METHYL-2-OXOBUTANOATE HYDROXYMETHYLTRANSFERASE"/>
    <property type="match status" value="1"/>
</dbReference>
<dbReference type="InterPro" id="IPR003700">
    <property type="entry name" value="Pantoate_hydroxy_MeTrfase"/>
</dbReference>
<evidence type="ECO:0000256" key="5">
    <source>
        <dbReference type="ARBA" id="ARBA00049172"/>
    </source>
</evidence>
<dbReference type="HAMAP" id="MF_00156">
    <property type="entry name" value="PanB"/>
    <property type="match status" value="1"/>
</dbReference>
<evidence type="ECO:0000313" key="7">
    <source>
        <dbReference type="Proteomes" id="UP001230188"/>
    </source>
</evidence>
<dbReference type="NCBIfam" id="NF001452">
    <property type="entry name" value="PRK00311.1"/>
    <property type="match status" value="1"/>
</dbReference>
<comment type="similarity">
    <text evidence="2">Belongs to the PanB family.</text>
</comment>
<keyword evidence="7" id="KW-1185">Reference proteome</keyword>